<organism evidence="1">
    <name type="scientific">Candidatus Kentrum sp. TC</name>
    <dbReference type="NCBI Taxonomy" id="2126339"/>
    <lineage>
        <taxon>Bacteria</taxon>
        <taxon>Pseudomonadati</taxon>
        <taxon>Pseudomonadota</taxon>
        <taxon>Gammaproteobacteria</taxon>
        <taxon>Candidatus Kentrum</taxon>
    </lineage>
</organism>
<dbReference type="EMBL" id="CAADFS010000205">
    <property type="protein sequence ID" value="VFK52716.1"/>
    <property type="molecule type" value="Genomic_DNA"/>
</dbReference>
<gene>
    <name evidence="1" type="ORF">BECKTC1821D_GA0114238_12051</name>
</gene>
<accession>A0A450ZG09</accession>
<evidence type="ECO:0000313" key="1">
    <source>
        <dbReference type="EMBL" id="VFK52716.1"/>
    </source>
</evidence>
<sequence length="56" mass="5936">MGRITTPVTLSNGEKRLEIDALVDIGASILVLPSARGEKKLSELEELGIVSLETAT</sequence>
<dbReference type="AlphaFoldDB" id="A0A450ZG09"/>
<proteinExistence type="predicted"/>
<reference evidence="1" key="1">
    <citation type="submission" date="2019-02" db="EMBL/GenBank/DDBJ databases">
        <authorList>
            <person name="Gruber-Vodicka R. H."/>
            <person name="Seah K. B. B."/>
        </authorList>
    </citation>
    <scope>NUCLEOTIDE SEQUENCE</scope>
    <source>
        <strain evidence="1">BECK_BZ123</strain>
    </source>
</reference>
<protein>
    <recommendedName>
        <fullName evidence="2">Aspartyl protease</fullName>
    </recommendedName>
</protein>
<evidence type="ECO:0008006" key="2">
    <source>
        <dbReference type="Google" id="ProtNLM"/>
    </source>
</evidence>
<name>A0A450ZG09_9GAMM</name>